<keyword evidence="3" id="KW-1185">Reference proteome</keyword>
<dbReference type="AlphaFoldDB" id="A0A2X4U7A0"/>
<sequence length="78" mass="8777">MSATEIIKEILTQKFEVDSSDITDEATFETMDLDSLSQVEFGTALRKRLGIDLPDAELQEVETLSDVYALVEKKLPVR</sequence>
<dbReference type="Gene3D" id="1.10.1200.10">
    <property type="entry name" value="ACP-like"/>
    <property type="match status" value="1"/>
</dbReference>
<dbReference type="RefSeq" id="WP_072698096.1">
    <property type="nucleotide sequence ID" value="NZ_JAFBBL010000001.1"/>
</dbReference>
<dbReference type="KEGG" id="rcr:NCTC10994_00329"/>
<reference evidence="2 3" key="1">
    <citation type="submission" date="2018-06" db="EMBL/GenBank/DDBJ databases">
        <authorList>
            <consortium name="Pathogen Informatics"/>
            <person name="Doyle S."/>
        </authorList>
    </citation>
    <scope>NUCLEOTIDE SEQUENCE [LARGE SCALE GENOMIC DNA]</scope>
    <source>
        <strain evidence="2 3">NCTC10994</strain>
    </source>
</reference>
<gene>
    <name evidence="2" type="primary">acpP_1</name>
    <name evidence="2" type="ORF">NCTC10994_00329</name>
</gene>
<dbReference type="InterPro" id="IPR009081">
    <property type="entry name" value="PP-bd_ACP"/>
</dbReference>
<dbReference type="PROSITE" id="PS50075">
    <property type="entry name" value="CARRIER"/>
    <property type="match status" value="1"/>
</dbReference>
<dbReference type="STRING" id="1219011.GCA_001895045_00050"/>
<organism evidence="2 3">
    <name type="scientific">Rhodococcus coprophilus</name>
    <dbReference type="NCBI Taxonomy" id="38310"/>
    <lineage>
        <taxon>Bacteria</taxon>
        <taxon>Bacillati</taxon>
        <taxon>Actinomycetota</taxon>
        <taxon>Actinomycetes</taxon>
        <taxon>Mycobacteriales</taxon>
        <taxon>Nocardiaceae</taxon>
        <taxon>Rhodococcus</taxon>
    </lineage>
</organism>
<accession>A0A2X4U7A0</accession>
<dbReference type="SUPFAM" id="SSF47336">
    <property type="entry name" value="ACP-like"/>
    <property type="match status" value="1"/>
</dbReference>
<dbReference type="EMBL" id="LS483468">
    <property type="protein sequence ID" value="SQI28580.1"/>
    <property type="molecule type" value="Genomic_DNA"/>
</dbReference>
<dbReference type="Proteomes" id="UP000249091">
    <property type="component" value="Chromosome 1"/>
</dbReference>
<feature type="domain" description="Carrier" evidence="1">
    <location>
        <begin position="1"/>
        <end position="75"/>
    </location>
</feature>
<evidence type="ECO:0000313" key="2">
    <source>
        <dbReference type="EMBL" id="SQI28580.1"/>
    </source>
</evidence>
<proteinExistence type="predicted"/>
<dbReference type="InterPro" id="IPR036736">
    <property type="entry name" value="ACP-like_sf"/>
</dbReference>
<evidence type="ECO:0000313" key="3">
    <source>
        <dbReference type="Proteomes" id="UP000249091"/>
    </source>
</evidence>
<name>A0A2X4U7A0_9NOCA</name>
<evidence type="ECO:0000259" key="1">
    <source>
        <dbReference type="PROSITE" id="PS50075"/>
    </source>
</evidence>
<protein>
    <submittedName>
        <fullName evidence="2">Acyl carrier protein</fullName>
    </submittedName>
</protein>
<dbReference type="Pfam" id="PF00550">
    <property type="entry name" value="PP-binding"/>
    <property type="match status" value="1"/>
</dbReference>